<dbReference type="EMBL" id="BPLQ01011490">
    <property type="protein sequence ID" value="GIY58264.1"/>
    <property type="molecule type" value="Genomic_DNA"/>
</dbReference>
<organism evidence="2 3">
    <name type="scientific">Caerostris darwini</name>
    <dbReference type="NCBI Taxonomy" id="1538125"/>
    <lineage>
        <taxon>Eukaryota</taxon>
        <taxon>Metazoa</taxon>
        <taxon>Ecdysozoa</taxon>
        <taxon>Arthropoda</taxon>
        <taxon>Chelicerata</taxon>
        <taxon>Arachnida</taxon>
        <taxon>Araneae</taxon>
        <taxon>Araneomorphae</taxon>
        <taxon>Entelegynae</taxon>
        <taxon>Araneoidea</taxon>
        <taxon>Araneidae</taxon>
        <taxon>Caerostris</taxon>
    </lineage>
</organism>
<sequence length="135" mass="15359">MTCRDKSVLSQRVNQLGERKQVSLETSRLEPESFQRHSGKKGFAAGTLFLGCSFLSAAPEKRAVGIDPFEKSNFRRQTNTRHHPFKISNRGAENKSARGAVISERQFCSPKLMRRRGISNDSRRRTKKMNAQTFT</sequence>
<protein>
    <submittedName>
        <fullName evidence="2">Uncharacterized protein</fullName>
    </submittedName>
</protein>
<keyword evidence="3" id="KW-1185">Reference proteome</keyword>
<dbReference type="Proteomes" id="UP001054837">
    <property type="component" value="Unassembled WGS sequence"/>
</dbReference>
<accession>A0AAV4UL04</accession>
<evidence type="ECO:0000313" key="3">
    <source>
        <dbReference type="Proteomes" id="UP001054837"/>
    </source>
</evidence>
<dbReference type="AlphaFoldDB" id="A0AAV4UL04"/>
<feature type="region of interest" description="Disordered" evidence="1">
    <location>
        <begin position="115"/>
        <end position="135"/>
    </location>
</feature>
<comment type="caution">
    <text evidence="2">The sequence shown here is derived from an EMBL/GenBank/DDBJ whole genome shotgun (WGS) entry which is preliminary data.</text>
</comment>
<evidence type="ECO:0000313" key="2">
    <source>
        <dbReference type="EMBL" id="GIY58264.1"/>
    </source>
</evidence>
<evidence type="ECO:0000256" key="1">
    <source>
        <dbReference type="SAM" id="MobiDB-lite"/>
    </source>
</evidence>
<proteinExistence type="predicted"/>
<reference evidence="2 3" key="1">
    <citation type="submission" date="2021-06" db="EMBL/GenBank/DDBJ databases">
        <title>Caerostris darwini draft genome.</title>
        <authorList>
            <person name="Kono N."/>
            <person name="Arakawa K."/>
        </authorList>
    </citation>
    <scope>NUCLEOTIDE SEQUENCE [LARGE SCALE GENOMIC DNA]</scope>
</reference>
<gene>
    <name evidence="2" type="ORF">CDAR_294491</name>
</gene>
<name>A0AAV4UL04_9ARAC</name>